<dbReference type="GO" id="GO:0046856">
    <property type="term" value="P:phosphatidylinositol dephosphorylation"/>
    <property type="evidence" value="ECO:0007669"/>
    <property type="project" value="InterPro"/>
</dbReference>
<evidence type="ECO:0000256" key="9">
    <source>
        <dbReference type="ARBA" id="ARBA00038345"/>
    </source>
</evidence>
<keyword evidence="8" id="KW-0464">Manganese</keyword>
<dbReference type="InterPro" id="IPR011054">
    <property type="entry name" value="Rudment_hybrid_motif"/>
</dbReference>
<keyword evidence="7 13" id="KW-0067">ATP-binding</keyword>
<dbReference type="Gene3D" id="3.90.600.10">
    <property type="entry name" value="Phosphoribosylglycinamide synthetase, C-terminal domain"/>
    <property type="match status" value="1"/>
</dbReference>
<dbReference type="GO" id="GO:0009113">
    <property type="term" value="P:purine nucleobase biosynthetic process"/>
    <property type="evidence" value="ECO:0007669"/>
    <property type="project" value="InterPro"/>
</dbReference>
<dbReference type="SMART" id="SM01209">
    <property type="entry name" value="GARS_A"/>
    <property type="match status" value="1"/>
</dbReference>
<evidence type="ECO:0000256" key="2">
    <source>
        <dbReference type="ARBA" id="ARBA00013255"/>
    </source>
</evidence>
<dbReference type="Gene3D" id="3.30.1490.20">
    <property type="entry name" value="ATP-grasp fold, A domain"/>
    <property type="match status" value="1"/>
</dbReference>
<evidence type="ECO:0000256" key="4">
    <source>
        <dbReference type="ARBA" id="ARBA00022723"/>
    </source>
</evidence>
<evidence type="ECO:0000256" key="3">
    <source>
        <dbReference type="ARBA" id="ARBA00022598"/>
    </source>
</evidence>
<dbReference type="PROSITE" id="PS00184">
    <property type="entry name" value="GARS"/>
    <property type="match status" value="1"/>
</dbReference>
<feature type="compositionally biased region" description="Basic and acidic residues" evidence="14">
    <location>
        <begin position="322"/>
        <end position="338"/>
    </location>
</feature>
<dbReference type="HAMAP" id="MF_00138">
    <property type="entry name" value="GARS"/>
    <property type="match status" value="1"/>
</dbReference>
<dbReference type="InterPro" id="IPR020560">
    <property type="entry name" value="PRibGlycinamide_synth_C-dom"/>
</dbReference>
<evidence type="ECO:0000259" key="15">
    <source>
        <dbReference type="PROSITE" id="PS50975"/>
    </source>
</evidence>
<dbReference type="Gene3D" id="3.30.470.20">
    <property type="entry name" value="ATP-grasp fold, B domain"/>
    <property type="match status" value="1"/>
</dbReference>
<dbReference type="InterPro" id="IPR016185">
    <property type="entry name" value="PreATP-grasp_dom_sf"/>
</dbReference>
<feature type="compositionally biased region" description="Low complexity" evidence="14">
    <location>
        <begin position="344"/>
        <end position="355"/>
    </location>
</feature>
<dbReference type="EMBL" id="KV750460">
    <property type="protein sequence ID" value="OCL04694.1"/>
    <property type="molecule type" value="Genomic_DNA"/>
</dbReference>
<keyword evidence="4" id="KW-0479">Metal-binding</keyword>
<feature type="compositionally biased region" description="Basic and acidic residues" evidence="14">
    <location>
        <begin position="101"/>
        <end position="127"/>
    </location>
</feature>
<dbReference type="PANTHER" id="PTHR43472:SF1">
    <property type="entry name" value="PHOSPHORIBOSYLAMINE--GLYCINE LIGASE, CHLOROPLASTIC"/>
    <property type="match status" value="1"/>
</dbReference>
<dbReference type="OrthoDB" id="7862313at2759"/>
<gene>
    <name evidence="16" type="ORF">AOQ84DRAFT_441925</name>
</gene>
<comment type="catalytic activity">
    <reaction evidence="12">
        <text>2-formamido-N(1)-(5-O-phospho-beta-D-ribosyl)acetamidine + ATP = 5-amino-1-(5-phospho-beta-D-ribosyl)imidazole + ADP + phosphate + H(+)</text>
        <dbReference type="Rhea" id="RHEA:23032"/>
        <dbReference type="ChEBI" id="CHEBI:15378"/>
        <dbReference type="ChEBI" id="CHEBI:30616"/>
        <dbReference type="ChEBI" id="CHEBI:43474"/>
        <dbReference type="ChEBI" id="CHEBI:137981"/>
        <dbReference type="ChEBI" id="CHEBI:147287"/>
        <dbReference type="ChEBI" id="CHEBI:456216"/>
        <dbReference type="EC" id="6.3.3.1"/>
    </reaction>
</comment>
<dbReference type="Gene3D" id="3.40.50.20">
    <property type="match status" value="1"/>
</dbReference>
<name>A0A8E2JPE2_9PEZI</name>
<dbReference type="InterPro" id="IPR048869">
    <property type="entry name" value="OCRL-1_2_ASH"/>
</dbReference>
<dbReference type="GO" id="GO:0006189">
    <property type="term" value="P:'de novo' IMP biosynthetic process"/>
    <property type="evidence" value="ECO:0007669"/>
    <property type="project" value="UniProtKB-UniPathway"/>
</dbReference>
<comment type="pathway">
    <text evidence="1">Purine metabolism; IMP biosynthesis via de novo pathway; N(1)-(5-phospho-D-ribosyl)glycinamide from 5-phospho-alpha-D-ribose 1-diphosphate: step 2/2.</text>
</comment>
<evidence type="ECO:0000313" key="17">
    <source>
        <dbReference type="Proteomes" id="UP000250140"/>
    </source>
</evidence>
<dbReference type="FunFam" id="3.90.600.10:FF:000001">
    <property type="entry name" value="Trifunctional purine biosynthetic protein adenosine-3"/>
    <property type="match status" value="1"/>
</dbReference>
<dbReference type="GO" id="GO:0046872">
    <property type="term" value="F:metal ion binding"/>
    <property type="evidence" value="ECO:0007669"/>
    <property type="project" value="UniProtKB-KW"/>
</dbReference>
<evidence type="ECO:0000256" key="7">
    <source>
        <dbReference type="ARBA" id="ARBA00022840"/>
    </source>
</evidence>
<keyword evidence="6" id="KW-0658">Purine biosynthesis</keyword>
<dbReference type="InterPro" id="IPR000115">
    <property type="entry name" value="PRibGlycinamide_synth"/>
</dbReference>
<dbReference type="GO" id="GO:0004641">
    <property type="term" value="F:phosphoribosylformylglycinamidine cyclo-ligase activity"/>
    <property type="evidence" value="ECO:0007669"/>
    <property type="project" value="UniProtKB-EC"/>
</dbReference>
<evidence type="ECO:0000256" key="1">
    <source>
        <dbReference type="ARBA" id="ARBA00005174"/>
    </source>
</evidence>
<dbReference type="SUPFAM" id="SSF51246">
    <property type="entry name" value="Rudiment single hybrid motif"/>
    <property type="match status" value="1"/>
</dbReference>
<dbReference type="Pfam" id="PF02843">
    <property type="entry name" value="GARS_C"/>
    <property type="match status" value="1"/>
</dbReference>
<reference evidence="16 17" key="1">
    <citation type="journal article" date="2016" name="Nat. Commun.">
        <title>Ectomycorrhizal ecology is imprinted in the genome of the dominant symbiotic fungus Cenococcum geophilum.</title>
        <authorList>
            <consortium name="DOE Joint Genome Institute"/>
            <person name="Peter M."/>
            <person name="Kohler A."/>
            <person name="Ohm R.A."/>
            <person name="Kuo A."/>
            <person name="Krutzmann J."/>
            <person name="Morin E."/>
            <person name="Arend M."/>
            <person name="Barry K.W."/>
            <person name="Binder M."/>
            <person name="Choi C."/>
            <person name="Clum A."/>
            <person name="Copeland A."/>
            <person name="Grisel N."/>
            <person name="Haridas S."/>
            <person name="Kipfer T."/>
            <person name="LaButti K."/>
            <person name="Lindquist E."/>
            <person name="Lipzen A."/>
            <person name="Maire R."/>
            <person name="Meier B."/>
            <person name="Mihaltcheva S."/>
            <person name="Molinier V."/>
            <person name="Murat C."/>
            <person name="Poggeler S."/>
            <person name="Quandt C.A."/>
            <person name="Sperisen C."/>
            <person name="Tritt A."/>
            <person name="Tisserant E."/>
            <person name="Crous P.W."/>
            <person name="Henrissat B."/>
            <person name="Nehls U."/>
            <person name="Egli S."/>
            <person name="Spatafora J.W."/>
            <person name="Grigoriev I.V."/>
            <person name="Martin F.M."/>
        </authorList>
    </citation>
    <scope>NUCLEOTIDE SEQUENCE [LARGE SCALE GENOMIC DNA]</scope>
    <source>
        <strain evidence="16 17">CBS 207.34</strain>
    </source>
</reference>
<dbReference type="InterPro" id="IPR020562">
    <property type="entry name" value="PRibGlycinamide_synth_N"/>
</dbReference>
<dbReference type="InterPro" id="IPR013783">
    <property type="entry name" value="Ig-like_fold"/>
</dbReference>
<evidence type="ECO:0000256" key="14">
    <source>
        <dbReference type="SAM" id="MobiDB-lite"/>
    </source>
</evidence>
<sequence length="1458" mass="159913">MPSSNSGNGSTSSVDLLDSKIPGAFPNVSSSAISTHQTLSQAVYARRSEYTRPRKIRIKVGTWNVAAFKGTERDVGGWFVDGKGVEEAMTGLSISGIGKSDLGKRESVEDQESRKSKKESTIPKNDHGSVPGGEEIGIYALGLQEIVDINSAAEALRPYTDPSPSNRFKAAIQEALPLGYELIAEQQLIGLLLLVYVSPKIVSEVKSISTTSVGTGVMGVMGNKGAVTTRLVLGETTRIVFINSHLAAGAGQAALDRRNWDASQIANRTKFDPIVDSMGSSQAAEPLGQEDFAFWFGDLNYRLEGMSGEDVRHLLTLHTRGEYGTAEKPESSPEKCSSEELQDSSISQSCSSASSTTDKFSDCHSQHSTTTEDASTDALPTPAHLDPTSLHTTLSSLLAHDELHQQQKARKAFHDGWREGPLEFLPTYKYDVGSVGSFDSSEKKRCPSWCDRILYRTRRDKLAYDAMVEEEEEAKKKDEEMKARGMTEANVDEEVLFDYNPETDGDEYDEYVDAEPEVVITKEGFQDELFLEYYTAHQRVISSDHKPLDAVFVLKYDAVVPDLKARVHQEVARELDRAENEGRPTITLIIEKPSGSGGNDTVNNDAANWEGVDFGDVRYSTSKRRSITIANTGSVQATISFVDRPVTRSQPEGPTPPWLSVIFDRKPDTSPSVSNRHKQYTIEPGEVCNVELKLLVDAIDIVRGLNNDVTELEDILVLRVENGRDHFLPVRGRWLQSSFGRSIDKLIRIPEGGIRRLQRQKPTGDDQGVMWSAPRELFRLTESVEDLVERTLAEWDMTNLGNDKPPWQNNAGWPFEEESWYKTSSAARDALRPMVYEALDCDQPFESAFDVKIVPIQRLEILAETLIIFLRSLEDGIVTEGLWERLESGMVARERAKQQLSLEDERTWVLEVLSLAPSYNVSFVLLTSMLSRIAVEIANSIKPSETPRSSVELPASPKVAVRRKTLSQIPEVARMQLISRNFAAIFSGVMIRAPELGKGKDKEKRAREERMTRVIAMFLSEGGVVPGDVFGTSALRILLVGNGGREHAIAWKLNQSPRVEHIYVVPGNGGTAGLPNVTNIETIKPEDFPALVKFAREKAVNLLVPGPEAPLVAGIVDYFKQNISGIRCFGPSQAAARMEGSKTFSKDFMERNKIPTAAYRNFGNYDEARAYLNSVDHDVVIKASGLAAGKGVIIPSTKQEAQNALKEIMLDKEFGAAGDEVVIEEFLQGDELSILSFSDGTAVQSLPPAQDHKRIFDGDQGPNTGGMGTYAPTRIAPQSVIEEIHKTILQPTIDGMKEEGFPFNGVLFTGLMMTKSGPKVLEYNVRFGDPETQSLLPLMDNDLAEVMLACTDGQLGKMGLGVLPKFAATVVVAAGGYPGPYAKGTIMKLDAVPDDVVLFHAGTSLVGGVLKTSGGRVIASTATADTLEEAVNRAYSGVNAIHFEGMQFRRDIAGRALK</sequence>
<dbReference type="InterPro" id="IPR000300">
    <property type="entry name" value="IPPc"/>
</dbReference>
<keyword evidence="3" id="KW-0436">Ligase</keyword>
<dbReference type="FunFam" id="3.30.470.20:FF:000018">
    <property type="entry name" value="Trifunctional purine biosynthetic protein adenosine-3"/>
    <property type="match status" value="1"/>
</dbReference>
<evidence type="ECO:0000256" key="13">
    <source>
        <dbReference type="PROSITE-ProRule" id="PRU00409"/>
    </source>
</evidence>
<dbReference type="InterPro" id="IPR011761">
    <property type="entry name" value="ATP-grasp"/>
</dbReference>
<feature type="region of interest" description="Disordered" evidence="14">
    <location>
        <begin position="100"/>
        <end position="131"/>
    </location>
</feature>
<dbReference type="NCBIfam" id="TIGR00877">
    <property type="entry name" value="purD"/>
    <property type="match status" value="1"/>
</dbReference>
<dbReference type="FunFam" id="3.40.50.20:FF:000006">
    <property type="entry name" value="Phosphoribosylamine--glycine ligase, chloroplastic"/>
    <property type="match status" value="1"/>
</dbReference>
<evidence type="ECO:0000256" key="11">
    <source>
        <dbReference type="ARBA" id="ARBA00042864"/>
    </source>
</evidence>
<dbReference type="GO" id="GO:0004637">
    <property type="term" value="F:phosphoribosylamine-glycine ligase activity"/>
    <property type="evidence" value="ECO:0007669"/>
    <property type="project" value="UniProtKB-EC"/>
</dbReference>
<dbReference type="EC" id="6.3.4.13" evidence="2"/>
<dbReference type="InterPro" id="IPR037123">
    <property type="entry name" value="PRibGlycinamide_synth_C_sf"/>
</dbReference>
<evidence type="ECO:0000256" key="10">
    <source>
        <dbReference type="ARBA" id="ARBA00042242"/>
    </source>
</evidence>
<organism evidence="16 17">
    <name type="scientific">Glonium stellatum</name>
    <dbReference type="NCBI Taxonomy" id="574774"/>
    <lineage>
        <taxon>Eukaryota</taxon>
        <taxon>Fungi</taxon>
        <taxon>Dikarya</taxon>
        <taxon>Ascomycota</taxon>
        <taxon>Pezizomycotina</taxon>
        <taxon>Dothideomycetes</taxon>
        <taxon>Pleosporomycetidae</taxon>
        <taxon>Gloniales</taxon>
        <taxon>Gloniaceae</taxon>
        <taxon>Glonium</taxon>
    </lineage>
</organism>
<keyword evidence="17" id="KW-1185">Reference proteome</keyword>
<dbReference type="SUPFAM" id="SSF56219">
    <property type="entry name" value="DNase I-like"/>
    <property type="match status" value="1"/>
</dbReference>
<dbReference type="FunFam" id="3.30.1490.20:FF:000006">
    <property type="entry name" value="phosphoribosylamine--glycine ligase, chloroplastic-like"/>
    <property type="match status" value="1"/>
</dbReference>
<dbReference type="GO" id="GO:0005524">
    <property type="term" value="F:ATP binding"/>
    <property type="evidence" value="ECO:0007669"/>
    <property type="project" value="UniProtKB-UniRule"/>
</dbReference>
<dbReference type="SUPFAM" id="SSF52440">
    <property type="entry name" value="PreATP-grasp domain"/>
    <property type="match status" value="1"/>
</dbReference>
<proteinExistence type="inferred from homology"/>
<evidence type="ECO:0000256" key="12">
    <source>
        <dbReference type="ARBA" id="ARBA00049057"/>
    </source>
</evidence>
<dbReference type="InterPro" id="IPR036691">
    <property type="entry name" value="Endo/exonu/phosph_ase_sf"/>
</dbReference>
<dbReference type="InterPro" id="IPR013815">
    <property type="entry name" value="ATP_grasp_subdomain_1"/>
</dbReference>
<dbReference type="UniPathway" id="UPA00074">
    <property type="reaction ID" value="UER00125"/>
</dbReference>
<dbReference type="Pfam" id="PF01071">
    <property type="entry name" value="GARS_A"/>
    <property type="match status" value="1"/>
</dbReference>
<dbReference type="Pfam" id="PF02844">
    <property type="entry name" value="GARS_N"/>
    <property type="match status" value="1"/>
</dbReference>
<dbReference type="Pfam" id="PF21310">
    <property type="entry name" value="OCRL-like_ASH"/>
    <property type="match status" value="1"/>
</dbReference>
<dbReference type="SMART" id="SM01210">
    <property type="entry name" value="GARS_C"/>
    <property type="match status" value="1"/>
</dbReference>
<dbReference type="SMART" id="SM00128">
    <property type="entry name" value="IPPc"/>
    <property type="match status" value="1"/>
</dbReference>
<evidence type="ECO:0000313" key="16">
    <source>
        <dbReference type="EMBL" id="OCL04694.1"/>
    </source>
</evidence>
<protein>
    <recommendedName>
        <fullName evidence="2">phosphoribosylamine--glycine ligase</fullName>
        <ecNumber evidence="2">6.3.4.13</ecNumber>
    </recommendedName>
    <alternativeName>
        <fullName evidence="10">Glycinamide ribonucleotide synthetase</fullName>
    </alternativeName>
    <alternativeName>
        <fullName evidence="11">Phosphoribosylglycinamide synthetase</fullName>
    </alternativeName>
</protein>
<dbReference type="CDD" id="cd04380">
    <property type="entry name" value="RhoGAP_OCRL1"/>
    <property type="match status" value="1"/>
</dbReference>
<evidence type="ECO:0000256" key="6">
    <source>
        <dbReference type="ARBA" id="ARBA00022755"/>
    </source>
</evidence>
<dbReference type="Gene3D" id="2.60.40.10">
    <property type="entry name" value="Immunoglobulins"/>
    <property type="match status" value="1"/>
</dbReference>
<dbReference type="PROSITE" id="PS50975">
    <property type="entry name" value="ATP_GRASP"/>
    <property type="match status" value="1"/>
</dbReference>
<dbReference type="Gene3D" id="3.60.10.10">
    <property type="entry name" value="Endonuclease/exonuclease/phosphatase"/>
    <property type="match status" value="1"/>
</dbReference>
<dbReference type="PANTHER" id="PTHR43472">
    <property type="entry name" value="PHOSPHORIBOSYLAMINE--GLYCINE LIGASE"/>
    <property type="match status" value="1"/>
</dbReference>
<evidence type="ECO:0000256" key="8">
    <source>
        <dbReference type="ARBA" id="ARBA00023211"/>
    </source>
</evidence>
<dbReference type="GO" id="GO:0016791">
    <property type="term" value="F:phosphatase activity"/>
    <property type="evidence" value="ECO:0007669"/>
    <property type="project" value="InterPro"/>
</dbReference>
<comment type="similarity">
    <text evidence="9">Belongs to the GARS family.</text>
</comment>
<dbReference type="SUPFAM" id="SSF56059">
    <property type="entry name" value="Glutathione synthetase ATP-binding domain-like"/>
    <property type="match status" value="1"/>
</dbReference>
<dbReference type="Pfam" id="PF22669">
    <property type="entry name" value="Exo_endo_phos2"/>
    <property type="match status" value="2"/>
</dbReference>
<dbReference type="InterPro" id="IPR047078">
    <property type="entry name" value="RhoGAP_OCRL1"/>
</dbReference>
<dbReference type="Proteomes" id="UP000250140">
    <property type="component" value="Unassembled WGS sequence"/>
</dbReference>
<keyword evidence="5 13" id="KW-0547">Nucleotide-binding</keyword>
<dbReference type="InterPro" id="IPR020559">
    <property type="entry name" value="PRibGlycinamide_synth_CS"/>
</dbReference>
<accession>A0A8E2JPE2</accession>
<dbReference type="InterPro" id="IPR020561">
    <property type="entry name" value="PRibGlycinamid_synth_ATP-grasp"/>
</dbReference>
<feature type="region of interest" description="Disordered" evidence="14">
    <location>
        <begin position="322"/>
        <end position="388"/>
    </location>
</feature>
<feature type="domain" description="ATP-grasp" evidence="15">
    <location>
        <begin position="1146"/>
        <end position="1352"/>
    </location>
</feature>
<evidence type="ECO:0000256" key="5">
    <source>
        <dbReference type="ARBA" id="ARBA00022741"/>
    </source>
</evidence>